<keyword evidence="2" id="KW-1185">Reference proteome</keyword>
<evidence type="ECO:0000313" key="1">
    <source>
        <dbReference type="EMBL" id="KAF5197612.1"/>
    </source>
</evidence>
<proteinExistence type="predicted"/>
<dbReference type="AlphaFoldDB" id="A0A7J6WNE1"/>
<dbReference type="OrthoDB" id="10525485at2759"/>
<gene>
    <name evidence="1" type="ORF">FRX31_012803</name>
</gene>
<sequence length="139" mass="16164">MDLHNVVTLSLKGFYIEFLTRDQDLSTSLVTSSYSLKTLKLHMHTTKNQLQVVTFLLRRYRNVQSLSIYFSQDDYTSLNMLNMEEYWQSEVLSMGDTLSHLKTVEIDLFQGRDTEEQMRLSAKLLTLTRISPNAAIYLA</sequence>
<accession>A0A7J6WNE1</accession>
<organism evidence="1 2">
    <name type="scientific">Thalictrum thalictroides</name>
    <name type="common">Rue-anemone</name>
    <name type="synonym">Anemone thalictroides</name>
    <dbReference type="NCBI Taxonomy" id="46969"/>
    <lineage>
        <taxon>Eukaryota</taxon>
        <taxon>Viridiplantae</taxon>
        <taxon>Streptophyta</taxon>
        <taxon>Embryophyta</taxon>
        <taxon>Tracheophyta</taxon>
        <taxon>Spermatophyta</taxon>
        <taxon>Magnoliopsida</taxon>
        <taxon>Ranunculales</taxon>
        <taxon>Ranunculaceae</taxon>
        <taxon>Thalictroideae</taxon>
        <taxon>Thalictrum</taxon>
    </lineage>
</organism>
<dbReference type="Proteomes" id="UP000554482">
    <property type="component" value="Unassembled WGS sequence"/>
</dbReference>
<evidence type="ECO:0000313" key="2">
    <source>
        <dbReference type="Proteomes" id="UP000554482"/>
    </source>
</evidence>
<comment type="caution">
    <text evidence="1">The sequence shown here is derived from an EMBL/GenBank/DDBJ whole genome shotgun (WGS) entry which is preliminary data.</text>
</comment>
<protein>
    <submittedName>
        <fullName evidence="1">Uncharacterized protein</fullName>
    </submittedName>
</protein>
<reference evidence="1 2" key="1">
    <citation type="submission" date="2020-06" db="EMBL/GenBank/DDBJ databases">
        <title>Transcriptomic and genomic resources for Thalictrum thalictroides and T. hernandezii: Facilitating candidate gene discovery in an emerging model plant lineage.</title>
        <authorList>
            <person name="Arias T."/>
            <person name="Riano-Pachon D.M."/>
            <person name="Di Stilio V.S."/>
        </authorList>
    </citation>
    <scope>NUCLEOTIDE SEQUENCE [LARGE SCALE GENOMIC DNA]</scope>
    <source>
        <strain evidence="2">cv. WT478/WT964</strain>
        <tissue evidence="1">Leaves</tissue>
    </source>
</reference>
<dbReference type="EMBL" id="JABWDY010014478">
    <property type="protein sequence ID" value="KAF5197612.1"/>
    <property type="molecule type" value="Genomic_DNA"/>
</dbReference>
<name>A0A7J6WNE1_THATH</name>